<dbReference type="Proteomes" id="UP000053617">
    <property type="component" value="Unassembled WGS sequence"/>
</dbReference>
<name>A0A0D2ICY0_9EURO</name>
<dbReference type="AlphaFoldDB" id="A0A0D2ICY0"/>
<dbReference type="VEuPathDB" id="FungiDB:Z518_10157"/>
<protein>
    <submittedName>
        <fullName evidence="1">Uncharacterized protein</fullName>
    </submittedName>
</protein>
<gene>
    <name evidence="1" type="ORF">Z518_10157</name>
</gene>
<dbReference type="EMBL" id="KN847482">
    <property type="protein sequence ID" value="KIX01091.1"/>
    <property type="molecule type" value="Genomic_DNA"/>
</dbReference>
<sequence length="131" mass="14727">MSSLALNDTYAISAFSGLWITQIRSLPSTVRGPKYSILRRTLGALYPILKRRDPAWTSKNQPLANSVKLVLDNKSPESVMQGHFELLTYSGASKFPKDKVQAHRIKYFPGLHFRSIEEILDIAGARPNEII</sequence>
<accession>A0A0D2ICY0</accession>
<dbReference type="HOGENOM" id="CLU_1928750_0_0_1"/>
<dbReference type="RefSeq" id="XP_013268227.1">
    <property type="nucleotide sequence ID" value="XM_013412773.1"/>
</dbReference>
<reference evidence="1 2" key="1">
    <citation type="submission" date="2015-01" db="EMBL/GenBank/DDBJ databases">
        <title>The Genome Sequence of Rhinocladiella mackenzie CBS 650.93.</title>
        <authorList>
            <consortium name="The Broad Institute Genomics Platform"/>
            <person name="Cuomo C."/>
            <person name="de Hoog S."/>
            <person name="Gorbushina A."/>
            <person name="Stielow B."/>
            <person name="Teixiera M."/>
            <person name="Abouelleil A."/>
            <person name="Chapman S.B."/>
            <person name="Priest M."/>
            <person name="Young S.K."/>
            <person name="Wortman J."/>
            <person name="Nusbaum C."/>
            <person name="Birren B."/>
        </authorList>
    </citation>
    <scope>NUCLEOTIDE SEQUENCE [LARGE SCALE GENOMIC DNA]</scope>
    <source>
        <strain evidence="1 2">CBS 650.93</strain>
    </source>
</reference>
<dbReference type="GeneID" id="25298228"/>
<evidence type="ECO:0000313" key="1">
    <source>
        <dbReference type="EMBL" id="KIX01091.1"/>
    </source>
</evidence>
<proteinExistence type="predicted"/>
<keyword evidence="2" id="KW-1185">Reference proteome</keyword>
<dbReference type="OrthoDB" id="419598at2759"/>
<evidence type="ECO:0000313" key="2">
    <source>
        <dbReference type="Proteomes" id="UP000053617"/>
    </source>
</evidence>
<organism evidence="1 2">
    <name type="scientific">Rhinocladiella mackenziei CBS 650.93</name>
    <dbReference type="NCBI Taxonomy" id="1442369"/>
    <lineage>
        <taxon>Eukaryota</taxon>
        <taxon>Fungi</taxon>
        <taxon>Dikarya</taxon>
        <taxon>Ascomycota</taxon>
        <taxon>Pezizomycotina</taxon>
        <taxon>Eurotiomycetes</taxon>
        <taxon>Chaetothyriomycetidae</taxon>
        <taxon>Chaetothyriales</taxon>
        <taxon>Herpotrichiellaceae</taxon>
        <taxon>Rhinocladiella</taxon>
    </lineage>
</organism>